<dbReference type="AlphaFoldDB" id="A0A2A5S135"/>
<sequence>MHLIWLFRLLNNPKRLNAARLRLTDERRKIVEQEVWAHIGWIMMLLTTCLMVSVLCLGSIQLNVYPFIGVVYAMLIYRWVKLRK</sequence>
<evidence type="ECO:0000313" key="2">
    <source>
        <dbReference type="EMBL" id="PCS07150.1"/>
    </source>
</evidence>
<name>A0A2A5S135_9LACT</name>
<keyword evidence="3" id="KW-1185">Reference proteome</keyword>
<comment type="caution">
    <text evidence="2">The sequence shown here is derived from an EMBL/GenBank/DDBJ whole genome shotgun (WGS) entry which is preliminary data.</text>
</comment>
<protein>
    <submittedName>
        <fullName evidence="2">Uncharacterized protein</fullName>
    </submittedName>
</protein>
<keyword evidence="1" id="KW-0812">Transmembrane</keyword>
<keyword evidence="1" id="KW-1133">Transmembrane helix</keyword>
<dbReference type="EMBL" id="JXJX01000005">
    <property type="protein sequence ID" value="PCS07150.1"/>
    <property type="molecule type" value="Genomic_DNA"/>
</dbReference>
<evidence type="ECO:0000256" key="1">
    <source>
        <dbReference type="SAM" id="Phobius"/>
    </source>
</evidence>
<dbReference type="STRING" id="1348632.GCA_001591745_00656"/>
<proteinExistence type="predicted"/>
<feature type="transmembrane region" description="Helical" evidence="1">
    <location>
        <begin position="35"/>
        <end position="54"/>
    </location>
</feature>
<accession>A0A2A5S135</accession>
<reference evidence="2 3" key="1">
    <citation type="submission" date="2014-12" db="EMBL/GenBank/DDBJ databases">
        <title>Draft genome sequences of 10 type strains of Lactococcus.</title>
        <authorList>
            <person name="Sun Z."/>
            <person name="Zhong Z."/>
            <person name="Liu W."/>
            <person name="Zhang W."/>
            <person name="Zhang H."/>
        </authorList>
    </citation>
    <scope>NUCLEOTIDE SEQUENCE [LARGE SCALE GENOMIC DNA]</scope>
    <source>
        <strain evidence="2 3">DSM 20686</strain>
    </source>
</reference>
<organism evidence="2 3">
    <name type="scientific">Pseudolactococcus plantarum</name>
    <dbReference type="NCBI Taxonomy" id="1365"/>
    <lineage>
        <taxon>Bacteria</taxon>
        <taxon>Bacillati</taxon>
        <taxon>Bacillota</taxon>
        <taxon>Bacilli</taxon>
        <taxon>Lactobacillales</taxon>
        <taxon>Streptococcaceae</taxon>
        <taxon>Pseudolactococcus</taxon>
    </lineage>
</organism>
<gene>
    <name evidence="2" type="ORF">RU87_GL001203</name>
</gene>
<feature type="transmembrane region" description="Helical" evidence="1">
    <location>
        <begin position="60"/>
        <end position="80"/>
    </location>
</feature>
<dbReference type="Proteomes" id="UP000242246">
    <property type="component" value="Unassembled WGS sequence"/>
</dbReference>
<evidence type="ECO:0000313" key="3">
    <source>
        <dbReference type="Proteomes" id="UP000242246"/>
    </source>
</evidence>
<keyword evidence="1" id="KW-0472">Membrane</keyword>